<evidence type="ECO:0000256" key="1">
    <source>
        <dbReference type="SAM" id="MobiDB-lite"/>
    </source>
</evidence>
<dbReference type="AlphaFoldDB" id="A0A0G4ICJ6"/>
<protein>
    <submittedName>
        <fullName evidence="3">Uncharacterized protein</fullName>
    </submittedName>
</protein>
<sequence>MSTNRCYREQRQVRKRPRRRHSLFQTPCSLTSASSSFTRRCQASPWKPPHTVSFPTHSQKPGVTALQSAFDGWVWGVDGDGINPLSLLWQRVFPGVVTQVTGVASDAAGMLAEAYFPTSPADFVAVAAGEGVGGLSAFVVGYLSQWLAGNVRKEWRAARQSTEGRREAAVAVSYFSVRGFARVALEAGGVPAETAALAAVVLGALGSKGVEFVDEVLLQSAAREFRESRLGLVEGEEEGEEGGMEESGEEGEGEGKDETNKGGMQILMRGAIEQLLPFMQWRQIRQGRRRPRALESLVSRNALDMNPRVSVVEEEETVEKDRDLVVQRELNGARAGGDTGGEGKVSSSFRSLDGEGRREKVEHGIQGWAKSWSPRLTLSLQGVLSSDLMRQKRDLVKKAQRPGRRSEAVERNLEGREDEKEEASPSESREEKNPQGQGGSQGFSPEEVISDLGVWLAYDLLTEAAEKQGLVSEVGMLEEVGLSVWILLASVAAVCGGAAGMVGQILRFSFATIEQRGDLYKPTRVVVEVLRTASQFVGYELAVNALSVLLPSSTKEVWMLLPSPVYSLLRGVESAGYL</sequence>
<feature type="compositionally biased region" description="Basic and acidic residues" evidence="1">
    <location>
        <begin position="404"/>
        <end position="418"/>
    </location>
</feature>
<organism evidence="3">
    <name type="scientific">Chromera velia CCMP2878</name>
    <dbReference type="NCBI Taxonomy" id="1169474"/>
    <lineage>
        <taxon>Eukaryota</taxon>
        <taxon>Sar</taxon>
        <taxon>Alveolata</taxon>
        <taxon>Colpodellida</taxon>
        <taxon>Chromeraceae</taxon>
        <taxon>Chromera</taxon>
    </lineage>
</organism>
<dbReference type="EMBL" id="CDMZ01005818">
    <property type="protein sequence ID" value="CEM54790.1"/>
    <property type="molecule type" value="Genomic_DNA"/>
</dbReference>
<feature type="compositionally biased region" description="Gly residues" evidence="1">
    <location>
        <begin position="334"/>
        <end position="343"/>
    </location>
</feature>
<feature type="transmembrane region" description="Helical" evidence="2">
    <location>
        <begin position="482"/>
        <end position="506"/>
    </location>
</feature>
<reference evidence="3" key="1">
    <citation type="submission" date="2014-11" db="EMBL/GenBank/DDBJ databases">
        <authorList>
            <person name="Otto D Thomas"/>
            <person name="Naeem Raeece"/>
        </authorList>
    </citation>
    <scope>NUCLEOTIDE SEQUENCE</scope>
</reference>
<feature type="region of interest" description="Disordered" evidence="1">
    <location>
        <begin position="230"/>
        <end position="261"/>
    </location>
</feature>
<keyword evidence="2" id="KW-1133">Transmembrane helix</keyword>
<evidence type="ECO:0000313" key="3">
    <source>
        <dbReference type="EMBL" id="CEM54790.1"/>
    </source>
</evidence>
<name>A0A0G4ICJ6_9ALVE</name>
<feature type="compositionally biased region" description="Acidic residues" evidence="1">
    <location>
        <begin position="234"/>
        <end position="252"/>
    </location>
</feature>
<accession>A0A0G4ICJ6</accession>
<keyword evidence="2" id="KW-0472">Membrane</keyword>
<feature type="region of interest" description="Disordered" evidence="1">
    <location>
        <begin position="394"/>
        <end position="444"/>
    </location>
</feature>
<proteinExistence type="predicted"/>
<feature type="region of interest" description="Disordered" evidence="1">
    <location>
        <begin position="331"/>
        <end position="358"/>
    </location>
</feature>
<gene>
    <name evidence="3" type="ORF">Cvel_13055</name>
</gene>
<keyword evidence="2" id="KW-0812">Transmembrane</keyword>
<evidence type="ECO:0000256" key="2">
    <source>
        <dbReference type="SAM" id="Phobius"/>
    </source>
</evidence>
<dbReference type="VEuPathDB" id="CryptoDB:Cvel_13055"/>